<reference evidence="1" key="1">
    <citation type="submission" date="2014-11" db="EMBL/GenBank/DDBJ databases">
        <authorList>
            <person name="Amaro Gonzalez C."/>
        </authorList>
    </citation>
    <scope>NUCLEOTIDE SEQUENCE</scope>
</reference>
<proteinExistence type="predicted"/>
<organism evidence="1">
    <name type="scientific">Anguilla anguilla</name>
    <name type="common">European freshwater eel</name>
    <name type="synonym">Muraena anguilla</name>
    <dbReference type="NCBI Taxonomy" id="7936"/>
    <lineage>
        <taxon>Eukaryota</taxon>
        <taxon>Metazoa</taxon>
        <taxon>Chordata</taxon>
        <taxon>Craniata</taxon>
        <taxon>Vertebrata</taxon>
        <taxon>Euteleostomi</taxon>
        <taxon>Actinopterygii</taxon>
        <taxon>Neopterygii</taxon>
        <taxon>Teleostei</taxon>
        <taxon>Anguilliformes</taxon>
        <taxon>Anguillidae</taxon>
        <taxon>Anguilla</taxon>
    </lineage>
</organism>
<reference evidence="1" key="2">
    <citation type="journal article" date="2015" name="Fish Shellfish Immunol.">
        <title>Early steps in the European eel (Anguilla anguilla)-Vibrio vulnificus interaction in the gills: Role of the RtxA13 toxin.</title>
        <authorList>
            <person name="Callol A."/>
            <person name="Pajuelo D."/>
            <person name="Ebbesson L."/>
            <person name="Teles M."/>
            <person name="MacKenzie S."/>
            <person name="Amaro C."/>
        </authorList>
    </citation>
    <scope>NUCLEOTIDE SEQUENCE</scope>
</reference>
<dbReference type="AlphaFoldDB" id="A0A0E9QPJ1"/>
<dbReference type="EMBL" id="GBXM01090417">
    <property type="protein sequence ID" value="JAH18160.1"/>
    <property type="molecule type" value="Transcribed_RNA"/>
</dbReference>
<sequence length="25" mass="3139">MGMRSGFRNETVFFSFVFFRFFSFF</sequence>
<name>A0A0E9QPJ1_ANGAN</name>
<evidence type="ECO:0000313" key="1">
    <source>
        <dbReference type="EMBL" id="JAH18160.1"/>
    </source>
</evidence>
<protein>
    <submittedName>
        <fullName evidence="1">Uncharacterized protein</fullName>
    </submittedName>
</protein>
<accession>A0A0E9QPJ1</accession>